<sequence length="566" mass="62393">MNAPDTLAPKLKNGLNPFLQADFYKTGHPFQYPKGTNKILANFTPRSARLAPVLPELFDEKIVWFGLQGFIKEILIGLFNREFFGKPASTAVRQYQRRVDNALGKGAVTVDHLQALHDLGYLPLEIRSVPEGARVDIRVPPVTFINTRPEFAWLVTYIETLFSCESWKPSTVATIAFEYRKLLTYFAQLTGSPMAFVDWQGHDFSMRGMSGLYDARKCGAGHLLSFTGTDTIPAIDYLEDIYNADSDRELIGGSVPATEHSVMCLGSKEGEIETIRRLVKEVYPAGIVSVVSDTWDFWQVVTDFAAALKSEIMSRQPDALGNAKVVFRPDSGDPVKILTGYFCTDVPDVQDRAALQAAQAAGFEAVRDAATGTYWLLGEDASAQQTLREPEVKGAVQCLWDTFGGVETDRGYKLLNPHVGLIYGDSITLTRGRDILVRLERKGFASGNVVLGIGSYTYQYLTRDTFGWALKATYAEVNGEPQELVKDPVTDSGVKKSAKGLLRVDETPDGFVLHDQQTPEQAAGGALAPVFRDGELLVEQSLAEIRARLQGSWVCPEPGSIRWPAC</sequence>
<dbReference type="Pfam" id="PF18127">
    <property type="entry name" value="NAMPT_N"/>
    <property type="match status" value="1"/>
</dbReference>
<evidence type="ECO:0000256" key="8">
    <source>
        <dbReference type="ARBA" id="ARBA00047835"/>
    </source>
</evidence>
<dbReference type="EC" id="2.4.2.12" evidence="6"/>
<gene>
    <name evidence="11" type="ORF">CLM73_22815</name>
</gene>
<dbReference type="Pfam" id="PF04095">
    <property type="entry name" value="NAPRTase"/>
    <property type="match status" value="1"/>
</dbReference>
<comment type="pathway">
    <text evidence="5">Cofactor biosynthesis; NAD(+) biosynthesis; nicotinamide D-ribonucleotide from 5-phospho-alpha-D-ribose 1-diphosphate and nicotinamide: step 1/1.</text>
</comment>
<keyword evidence="2" id="KW-0662">Pyridine nucleotide biosynthesis</keyword>
<dbReference type="InterPro" id="IPR036068">
    <property type="entry name" value="Nicotinate_pribotase-like_C"/>
</dbReference>
<feature type="domain" description="Nicotinamide phosphoribosyltransferase N-terminal" evidence="10">
    <location>
        <begin position="18"/>
        <end position="78"/>
    </location>
</feature>
<organism evidence="11 12">
    <name type="scientific">Achromobacter spanius</name>
    <dbReference type="NCBI Taxonomy" id="217203"/>
    <lineage>
        <taxon>Bacteria</taxon>
        <taxon>Pseudomonadati</taxon>
        <taxon>Pseudomonadota</taxon>
        <taxon>Betaproteobacteria</taxon>
        <taxon>Burkholderiales</taxon>
        <taxon>Alcaligenaceae</taxon>
        <taxon>Achromobacter</taxon>
    </lineage>
</organism>
<evidence type="ECO:0000313" key="12">
    <source>
        <dbReference type="Proteomes" id="UP000239477"/>
    </source>
</evidence>
<dbReference type="InterPro" id="IPR041529">
    <property type="entry name" value="DUF5598"/>
</dbReference>
<dbReference type="SUPFAM" id="SSF51690">
    <property type="entry name" value="Nicotinate/Quinolinate PRTase C-terminal domain-like"/>
    <property type="match status" value="1"/>
</dbReference>
<dbReference type="InterPro" id="IPR016471">
    <property type="entry name" value="Nicotinamide_PRibTrfase"/>
</dbReference>
<dbReference type="RefSeq" id="WP_105240368.1">
    <property type="nucleotide sequence ID" value="NZ_CP023270.1"/>
</dbReference>
<evidence type="ECO:0000256" key="4">
    <source>
        <dbReference type="ARBA" id="ARBA00022679"/>
    </source>
</evidence>
<name>A0A2S0ICK9_9BURK</name>
<dbReference type="PANTHER" id="PTHR43816:SF1">
    <property type="entry name" value="NICOTINAMIDE PHOSPHORIBOSYLTRANSFERASE"/>
    <property type="match status" value="1"/>
</dbReference>
<evidence type="ECO:0000256" key="3">
    <source>
        <dbReference type="ARBA" id="ARBA00022676"/>
    </source>
</evidence>
<evidence type="ECO:0000259" key="9">
    <source>
        <dbReference type="Pfam" id="PF04095"/>
    </source>
</evidence>
<dbReference type="Proteomes" id="UP000239477">
    <property type="component" value="Chromosome"/>
</dbReference>
<accession>A0A2S0ICK9</accession>
<dbReference type="Gene3D" id="3.20.20.70">
    <property type="entry name" value="Aldolase class I"/>
    <property type="match status" value="1"/>
</dbReference>
<dbReference type="NCBIfam" id="NF006629">
    <property type="entry name" value="PRK09198.1"/>
    <property type="match status" value="1"/>
</dbReference>
<protein>
    <recommendedName>
        <fullName evidence="7">Nicotinamide phosphoribosyltransferase</fullName>
        <ecNumber evidence="6">2.4.2.12</ecNumber>
    </recommendedName>
</protein>
<reference evidence="11 12" key="1">
    <citation type="submission" date="2017-09" db="EMBL/GenBank/DDBJ databases">
        <title>Genomic, metabolic, and phenotypic characteristics of bacterial isolates from the natural microbiome of the model nematode Caenorhabditis elegans.</title>
        <authorList>
            <person name="Zimmermann J."/>
            <person name="Obeng N."/>
            <person name="Yang W."/>
            <person name="Obeng O."/>
            <person name="Kissoyan K."/>
            <person name="Pees B."/>
            <person name="Dirksen P."/>
            <person name="Hoppner M."/>
            <person name="Franke A."/>
            <person name="Rosenstiel P."/>
            <person name="Leippe M."/>
            <person name="Dierking K."/>
            <person name="Kaleta C."/>
            <person name="Schulenburg H."/>
        </authorList>
    </citation>
    <scope>NUCLEOTIDE SEQUENCE [LARGE SCALE GENOMIC DNA]</scope>
    <source>
        <strain evidence="11 12">MYb73</strain>
    </source>
</reference>
<evidence type="ECO:0000256" key="5">
    <source>
        <dbReference type="ARBA" id="ARBA00035007"/>
    </source>
</evidence>
<dbReference type="InterPro" id="IPR041525">
    <property type="entry name" value="N/Namide_PRibTrfase"/>
</dbReference>
<dbReference type="AlphaFoldDB" id="A0A2S0ICK9"/>
<dbReference type="GO" id="GO:0047280">
    <property type="term" value="F:nicotinamide phosphoribosyltransferase activity"/>
    <property type="evidence" value="ECO:0007669"/>
    <property type="project" value="UniProtKB-EC"/>
</dbReference>
<evidence type="ECO:0000256" key="7">
    <source>
        <dbReference type="ARBA" id="ARBA00035036"/>
    </source>
</evidence>
<dbReference type="InterPro" id="IPR013785">
    <property type="entry name" value="Aldolase_TIM"/>
</dbReference>
<evidence type="ECO:0000259" key="10">
    <source>
        <dbReference type="Pfam" id="PF18127"/>
    </source>
</evidence>
<keyword evidence="4 11" id="KW-0808">Transferase</keyword>
<evidence type="ECO:0000256" key="1">
    <source>
        <dbReference type="ARBA" id="ARBA00010897"/>
    </source>
</evidence>
<dbReference type="GO" id="GO:0009435">
    <property type="term" value="P:NAD+ biosynthetic process"/>
    <property type="evidence" value="ECO:0007669"/>
    <property type="project" value="InterPro"/>
</dbReference>
<dbReference type="EMBL" id="CP023270">
    <property type="protein sequence ID" value="AVJ29698.1"/>
    <property type="molecule type" value="Genomic_DNA"/>
</dbReference>
<evidence type="ECO:0000256" key="2">
    <source>
        <dbReference type="ARBA" id="ARBA00022642"/>
    </source>
</evidence>
<proteinExistence type="inferred from homology"/>
<comment type="catalytic activity">
    <reaction evidence="8">
        <text>beta-nicotinamide D-ribonucleotide + diphosphate = 5-phospho-alpha-D-ribose 1-diphosphate + nicotinamide + H(+)</text>
        <dbReference type="Rhea" id="RHEA:16149"/>
        <dbReference type="ChEBI" id="CHEBI:14649"/>
        <dbReference type="ChEBI" id="CHEBI:15378"/>
        <dbReference type="ChEBI" id="CHEBI:17154"/>
        <dbReference type="ChEBI" id="CHEBI:33019"/>
        <dbReference type="ChEBI" id="CHEBI:58017"/>
        <dbReference type="EC" id="2.4.2.12"/>
    </reaction>
    <physiologicalReaction direction="right-to-left" evidence="8">
        <dbReference type="Rhea" id="RHEA:16151"/>
    </physiologicalReaction>
</comment>
<dbReference type="PANTHER" id="PTHR43816">
    <property type="entry name" value="NICOTINAMIDE PHOSPHORIBOSYLTRANSFERASE"/>
    <property type="match status" value="1"/>
</dbReference>
<feature type="domain" description="Nicotinate/nicotinamide phosphoribosyltransferase" evidence="9">
    <location>
        <begin position="201"/>
        <end position="502"/>
    </location>
</feature>
<evidence type="ECO:0000256" key="6">
    <source>
        <dbReference type="ARBA" id="ARBA00035024"/>
    </source>
</evidence>
<keyword evidence="3 11" id="KW-0328">Glycosyltransferase</keyword>
<keyword evidence="12" id="KW-1185">Reference proteome</keyword>
<evidence type="ECO:0000313" key="11">
    <source>
        <dbReference type="EMBL" id="AVJ29698.1"/>
    </source>
</evidence>
<dbReference type="OrthoDB" id="394882at2"/>
<comment type="similarity">
    <text evidence="1">Belongs to the NAPRTase family.</text>
</comment>